<dbReference type="EMBL" id="JXNT01000001">
    <property type="protein sequence ID" value="ODM23221.1"/>
    <property type="molecule type" value="Genomic_DNA"/>
</dbReference>
<evidence type="ECO:0000313" key="2">
    <source>
        <dbReference type="Proteomes" id="UP000094569"/>
    </source>
</evidence>
<gene>
    <name evidence="1" type="ORF">SI65_00810</name>
</gene>
<organism evidence="1 2">
    <name type="scientific">Aspergillus cristatus</name>
    <name type="common">Chinese Fuzhuan brick tea-fermentation fungus</name>
    <name type="synonym">Eurotium cristatum</name>
    <dbReference type="NCBI Taxonomy" id="573508"/>
    <lineage>
        <taxon>Eukaryota</taxon>
        <taxon>Fungi</taxon>
        <taxon>Dikarya</taxon>
        <taxon>Ascomycota</taxon>
        <taxon>Pezizomycotina</taxon>
        <taxon>Eurotiomycetes</taxon>
        <taxon>Eurotiomycetidae</taxon>
        <taxon>Eurotiales</taxon>
        <taxon>Aspergillaceae</taxon>
        <taxon>Aspergillus</taxon>
        <taxon>Aspergillus subgen. Aspergillus</taxon>
    </lineage>
</organism>
<comment type="caution">
    <text evidence="1">The sequence shown here is derived from an EMBL/GenBank/DDBJ whole genome shotgun (WGS) entry which is preliminary data.</text>
</comment>
<sequence>MSYTTSRMWRSDQSKEYEAFARARCNYTHIAPLSPVVPRTWPEWIKHRLLIQEEAQSQELRRLAIKTLVSRIQETIEEYQPPFADKTFEDHLSSVLARESIWLPSYTAPPDREQAPWPTHDEMKHEENQRGKSGYCRFLPLPRTPGEFTSNWKQRSPIVPFQFDEVGHLNGEEEEGSPEHETDENMLLLVGNFLLKELEC</sequence>
<keyword evidence="2" id="KW-1185">Reference proteome</keyword>
<dbReference type="Proteomes" id="UP000094569">
    <property type="component" value="Unassembled WGS sequence"/>
</dbReference>
<evidence type="ECO:0000313" key="1">
    <source>
        <dbReference type="EMBL" id="ODM23221.1"/>
    </source>
</evidence>
<proteinExistence type="predicted"/>
<dbReference type="VEuPathDB" id="FungiDB:SI65_00810"/>
<dbReference type="AlphaFoldDB" id="A0A1E3BR14"/>
<name>A0A1E3BR14_ASPCR</name>
<accession>A0A1E3BR14</accession>
<dbReference type="OrthoDB" id="5305306at2759"/>
<dbReference type="STRING" id="573508.A0A1E3BR14"/>
<reference evidence="1 2" key="1">
    <citation type="journal article" date="2016" name="BMC Genomics">
        <title>Comparative genomic and transcriptomic analyses of the Fuzhuan brick tea-fermentation fungus Aspergillus cristatus.</title>
        <authorList>
            <person name="Ge Y."/>
            <person name="Wang Y."/>
            <person name="Liu Y."/>
            <person name="Tan Y."/>
            <person name="Ren X."/>
            <person name="Zhang X."/>
            <person name="Hyde K.D."/>
            <person name="Liu Y."/>
            <person name="Liu Z."/>
        </authorList>
    </citation>
    <scope>NUCLEOTIDE SEQUENCE [LARGE SCALE GENOMIC DNA]</scope>
    <source>
        <strain evidence="1 2">GZAAS20.1005</strain>
    </source>
</reference>
<protein>
    <submittedName>
        <fullName evidence="1">Uncharacterized protein</fullName>
    </submittedName>
</protein>